<dbReference type="Pfam" id="PF13456">
    <property type="entry name" value="RVT_3"/>
    <property type="match status" value="1"/>
</dbReference>
<feature type="domain" description="RNase H type-1" evidence="1">
    <location>
        <begin position="4"/>
        <end position="49"/>
    </location>
</feature>
<reference evidence="2" key="1">
    <citation type="submission" date="2023-04" db="EMBL/GenBank/DDBJ databases">
        <title>Phytophthora lilii NBRC 32176.</title>
        <authorList>
            <person name="Ichikawa N."/>
            <person name="Sato H."/>
            <person name="Tonouchi N."/>
        </authorList>
    </citation>
    <scope>NUCLEOTIDE SEQUENCE</scope>
    <source>
        <strain evidence="2">NBRC 32176</strain>
    </source>
</reference>
<dbReference type="GO" id="GO:0004523">
    <property type="term" value="F:RNA-DNA hybrid ribonuclease activity"/>
    <property type="evidence" value="ECO:0007669"/>
    <property type="project" value="InterPro"/>
</dbReference>
<comment type="caution">
    <text evidence="2">The sequence shown here is derived from an EMBL/GenBank/DDBJ whole genome shotgun (WGS) entry which is preliminary data.</text>
</comment>
<dbReference type="AlphaFoldDB" id="A0A9W7CM32"/>
<gene>
    <name evidence="2" type="ORF">Plil01_001367000</name>
</gene>
<dbReference type="EMBL" id="BSXW01000944">
    <property type="protein sequence ID" value="GMF31956.1"/>
    <property type="molecule type" value="Genomic_DNA"/>
</dbReference>
<proteinExistence type="predicted"/>
<dbReference type="InterPro" id="IPR036397">
    <property type="entry name" value="RNaseH_sf"/>
</dbReference>
<dbReference type="OrthoDB" id="165880at2759"/>
<dbReference type="InterPro" id="IPR002156">
    <property type="entry name" value="RNaseH_domain"/>
</dbReference>
<keyword evidence="3" id="KW-1185">Reference proteome</keyword>
<sequence length="91" mass="10561">MTRRKEPKAKKLKHWYRLTQRLADQCDVRSWTHHYRTYNKMADGGANYAMDKKQSVMVNWALQPNPHPLQAVILAAIDGGITQANERLQSI</sequence>
<dbReference type="Proteomes" id="UP001165083">
    <property type="component" value="Unassembled WGS sequence"/>
</dbReference>
<evidence type="ECO:0000313" key="3">
    <source>
        <dbReference type="Proteomes" id="UP001165083"/>
    </source>
</evidence>
<evidence type="ECO:0000313" key="2">
    <source>
        <dbReference type="EMBL" id="GMF31956.1"/>
    </source>
</evidence>
<accession>A0A9W7CM32</accession>
<name>A0A9W7CM32_9STRA</name>
<organism evidence="2 3">
    <name type="scientific">Phytophthora lilii</name>
    <dbReference type="NCBI Taxonomy" id="2077276"/>
    <lineage>
        <taxon>Eukaryota</taxon>
        <taxon>Sar</taxon>
        <taxon>Stramenopiles</taxon>
        <taxon>Oomycota</taxon>
        <taxon>Peronosporomycetes</taxon>
        <taxon>Peronosporales</taxon>
        <taxon>Peronosporaceae</taxon>
        <taxon>Phytophthora</taxon>
    </lineage>
</organism>
<dbReference type="Gene3D" id="3.30.420.10">
    <property type="entry name" value="Ribonuclease H-like superfamily/Ribonuclease H"/>
    <property type="match status" value="1"/>
</dbReference>
<evidence type="ECO:0000259" key="1">
    <source>
        <dbReference type="Pfam" id="PF13456"/>
    </source>
</evidence>
<dbReference type="GO" id="GO:0003676">
    <property type="term" value="F:nucleic acid binding"/>
    <property type="evidence" value="ECO:0007669"/>
    <property type="project" value="InterPro"/>
</dbReference>
<protein>
    <submittedName>
        <fullName evidence="2">Unnamed protein product</fullName>
    </submittedName>
</protein>